<reference evidence="1" key="1">
    <citation type="submission" date="2023-08" db="EMBL/GenBank/DDBJ databases">
        <authorList>
            <person name="Chen Y."/>
            <person name="Shah S."/>
            <person name="Dougan E. K."/>
            <person name="Thang M."/>
            <person name="Chan C."/>
        </authorList>
    </citation>
    <scope>NUCLEOTIDE SEQUENCE</scope>
</reference>
<sequence length="348" mass="39036">MPAAPLEASFSARAPGSPGFEPREQLEEWALMHPLNWLDYGLCALALDPRRVSEKSEVQIDGECGLEARQQKHGRADVSFLQLQLKEEVDLMAHCWNISADLYSPAKDLHHCEAPQSVRTFTAKRRAFPTSPKATSRRVPSWCVGRETMCCPSTSIAPMAEGPVITRSFTPCTPFLESRIANSRTPSRDSGPSSAYRHPFKCYIPWNRQSWQLTCSDRFLMNPVDEDSSIKAMQSATLLGVVEAMHESVCLFSARLKGSLPAHCSCESSDWSSFVEYHEDHGSQYEAAIEDFDETVLQQVDDLTKVDRPMYQAAVKRFIGDLGQVERKFGTKILCDAQREKLTQLAQL</sequence>
<keyword evidence="2" id="KW-1185">Reference proteome</keyword>
<dbReference type="Proteomes" id="UP001178507">
    <property type="component" value="Unassembled WGS sequence"/>
</dbReference>
<evidence type="ECO:0000313" key="2">
    <source>
        <dbReference type="Proteomes" id="UP001178507"/>
    </source>
</evidence>
<proteinExistence type="predicted"/>
<comment type="caution">
    <text evidence="1">The sequence shown here is derived from an EMBL/GenBank/DDBJ whole genome shotgun (WGS) entry which is preliminary data.</text>
</comment>
<organism evidence="1 2">
    <name type="scientific">Effrenium voratum</name>
    <dbReference type="NCBI Taxonomy" id="2562239"/>
    <lineage>
        <taxon>Eukaryota</taxon>
        <taxon>Sar</taxon>
        <taxon>Alveolata</taxon>
        <taxon>Dinophyceae</taxon>
        <taxon>Suessiales</taxon>
        <taxon>Symbiodiniaceae</taxon>
        <taxon>Effrenium</taxon>
    </lineage>
</organism>
<evidence type="ECO:0000313" key="1">
    <source>
        <dbReference type="EMBL" id="CAJ1403473.1"/>
    </source>
</evidence>
<accession>A0AA36JC38</accession>
<name>A0AA36JC38_9DINO</name>
<protein>
    <submittedName>
        <fullName evidence="1">Uncharacterized protein</fullName>
    </submittedName>
</protein>
<dbReference type="EMBL" id="CAUJNA010003497">
    <property type="protein sequence ID" value="CAJ1403473.1"/>
    <property type="molecule type" value="Genomic_DNA"/>
</dbReference>
<gene>
    <name evidence="1" type="ORF">EVOR1521_LOCUS26143</name>
</gene>
<dbReference type="AlphaFoldDB" id="A0AA36JC38"/>